<gene>
    <name evidence="2" type="ORF">E8A74_48070</name>
</gene>
<dbReference type="SMART" id="SM00506">
    <property type="entry name" value="A1pp"/>
    <property type="match status" value="1"/>
</dbReference>
<evidence type="ECO:0000259" key="1">
    <source>
        <dbReference type="PROSITE" id="PS51154"/>
    </source>
</evidence>
<dbReference type="InterPro" id="IPR002589">
    <property type="entry name" value="Macro_dom"/>
</dbReference>
<dbReference type="Pfam" id="PF01661">
    <property type="entry name" value="Macro"/>
    <property type="match status" value="1"/>
</dbReference>
<sequence>MAAACCSVHMLRLLPAGSLGTRDTGRQDGGGRGDTFMDGGVDRAYAAFFGPAFERLVYDAVARRPDGFLPVGAAEIVPTGHARIPYVLLAPTMLMPEHVSASHAYRALRAALRVAARESKIEDLYCPGLATGVGGVEPDDAAREMAAAYADATRANA</sequence>
<evidence type="ECO:0000313" key="3">
    <source>
        <dbReference type="Proteomes" id="UP000309215"/>
    </source>
</evidence>
<dbReference type="SUPFAM" id="SSF52949">
    <property type="entry name" value="Macro domain-like"/>
    <property type="match status" value="1"/>
</dbReference>
<accession>A0A4U1IL88</accession>
<dbReference type="EMBL" id="SSMQ01000106">
    <property type="protein sequence ID" value="TKC94663.1"/>
    <property type="molecule type" value="Genomic_DNA"/>
</dbReference>
<dbReference type="OrthoDB" id="9780211at2"/>
<organism evidence="2 3">
    <name type="scientific">Polyangium fumosum</name>
    <dbReference type="NCBI Taxonomy" id="889272"/>
    <lineage>
        <taxon>Bacteria</taxon>
        <taxon>Pseudomonadati</taxon>
        <taxon>Myxococcota</taxon>
        <taxon>Polyangia</taxon>
        <taxon>Polyangiales</taxon>
        <taxon>Polyangiaceae</taxon>
        <taxon>Polyangium</taxon>
    </lineage>
</organism>
<name>A0A4U1IL88_9BACT</name>
<feature type="domain" description="Macro" evidence="1">
    <location>
        <begin position="1"/>
        <end position="157"/>
    </location>
</feature>
<dbReference type="InterPro" id="IPR043472">
    <property type="entry name" value="Macro_dom-like"/>
</dbReference>
<dbReference type="PROSITE" id="PS51154">
    <property type="entry name" value="MACRO"/>
    <property type="match status" value="1"/>
</dbReference>
<reference evidence="2 3" key="1">
    <citation type="submission" date="2019-04" db="EMBL/GenBank/DDBJ databases">
        <authorList>
            <person name="Li Y."/>
            <person name="Wang J."/>
        </authorList>
    </citation>
    <scope>NUCLEOTIDE SEQUENCE [LARGE SCALE GENOMIC DNA]</scope>
    <source>
        <strain evidence="2 3">DSM 14668</strain>
    </source>
</reference>
<protein>
    <recommendedName>
        <fullName evidence="1">Macro domain-containing protein</fullName>
    </recommendedName>
</protein>
<proteinExistence type="predicted"/>
<dbReference type="Gene3D" id="3.40.220.10">
    <property type="entry name" value="Leucine Aminopeptidase, subunit E, domain 1"/>
    <property type="match status" value="1"/>
</dbReference>
<keyword evidence="3" id="KW-1185">Reference proteome</keyword>
<dbReference type="AlphaFoldDB" id="A0A4U1IL88"/>
<dbReference type="Proteomes" id="UP000309215">
    <property type="component" value="Unassembled WGS sequence"/>
</dbReference>
<comment type="caution">
    <text evidence="2">The sequence shown here is derived from an EMBL/GenBank/DDBJ whole genome shotgun (WGS) entry which is preliminary data.</text>
</comment>
<evidence type="ECO:0000313" key="2">
    <source>
        <dbReference type="EMBL" id="TKC94663.1"/>
    </source>
</evidence>